<dbReference type="EMBL" id="JAHRHJ020003429">
    <property type="protein sequence ID" value="KAH9291740.1"/>
    <property type="molecule type" value="Genomic_DNA"/>
</dbReference>
<dbReference type="GO" id="GO:0080043">
    <property type="term" value="F:quercetin 3-O-glucosyltransferase activity"/>
    <property type="evidence" value="ECO:0007669"/>
    <property type="project" value="TreeGrafter"/>
</dbReference>
<evidence type="ECO:0000313" key="5">
    <source>
        <dbReference type="EMBL" id="KAH9291740.1"/>
    </source>
</evidence>
<name>A0AA38BZZ7_TAXCH</name>
<dbReference type="GO" id="GO:0080044">
    <property type="term" value="F:quercetin 7-O-glucosyltransferase activity"/>
    <property type="evidence" value="ECO:0007669"/>
    <property type="project" value="TreeGrafter"/>
</dbReference>
<dbReference type="InterPro" id="IPR002213">
    <property type="entry name" value="UDP_glucos_trans"/>
</dbReference>
<dbReference type="PROSITE" id="PS50222">
    <property type="entry name" value="EF_HAND_2"/>
    <property type="match status" value="1"/>
</dbReference>
<dbReference type="AlphaFoldDB" id="A0AA38BZZ7"/>
<dbReference type="OMA" id="RCIADKS"/>
<organism evidence="5 6">
    <name type="scientific">Taxus chinensis</name>
    <name type="common">Chinese yew</name>
    <name type="synonym">Taxus wallichiana var. chinensis</name>
    <dbReference type="NCBI Taxonomy" id="29808"/>
    <lineage>
        <taxon>Eukaryota</taxon>
        <taxon>Viridiplantae</taxon>
        <taxon>Streptophyta</taxon>
        <taxon>Embryophyta</taxon>
        <taxon>Tracheophyta</taxon>
        <taxon>Spermatophyta</taxon>
        <taxon>Pinopsida</taxon>
        <taxon>Pinidae</taxon>
        <taxon>Conifers II</taxon>
        <taxon>Cupressales</taxon>
        <taxon>Taxaceae</taxon>
        <taxon>Taxus</taxon>
    </lineage>
</organism>
<dbReference type="GO" id="GO:0005509">
    <property type="term" value="F:calcium ion binding"/>
    <property type="evidence" value="ECO:0007669"/>
    <property type="project" value="InterPro"/>
</dbReference>
<keyword evidence="2 3" id="KW-0808">Transferase</keyword>
<protein>
    <recommendedName>
        <fullName evidence="4">EF-hand domain-containing protein</fullName>
    </recommendedName>
</protein>
<dbReference type="PROSITE" id="PS00375">
    <property type="entry name" value="UDPGT"/>
    <property type="match status" value="1"/>
</dbReference>
<keyword evidence="3" id="KW-0328">Glycosyltransferase</keyword>
<dbReference type="Proteomes" id="UP000824469">
    <property type="component" value="Unassembled WGS sequence"/>
</dbReference>
<dbReference type="InterPro" id="IPR002048">
    <property type="entry name" value="EF_hand_dom"/>
</dbReference>
<dbReference type="SUPFAM" id="SSF53756">
    <property type="entry name" value="UDP-Glycosyltransferase/glycogen phosphorylase"/>
    <property type="match status" value="1"/>
</dbReference>
<dbReference type="InterPro" id="IPR058980">
    <property type="entry name" value="Glyco_transf_N"/>
</dbReference>
<keyword evidence="6" id="KW-1185">Reference proteome</keyword>
<evidence type="ECO:0000256" key="3">
    <source>
        <dbReference type="RuleBase" id="RU003718"/>
    </source>
</evidence>
<accession>A0AA38BZZ7</accession>
<feature type="domain" description="EF-hand" evidence="4">
    <location>
        <begin position="414"/>
        <end position="440"/>
    </location>
</feature>
<evidence type="ECO:0000259" key="4">
    <source>
        <dbReference type="PROSITE" id="PS50222"/>
    </source>
</evidence>
<evidence type="ECO:0000256" key="1">
    <source>
        <dbReference type="ARBA" id="ARBA00009995"/>
    </source>
</evidence>
<dbReference type="Pfam" id="PF26168">
    <property type="entry name" value="Glyco_transf_N"/>
    <property type="match status" value="1"/>
</dbReference>
<proteinExistence type="inferred from homology"/>
<dbReference type="PANTHER" id="PTHR11926">
    <property type="entry name" value="GLUCOSYL/GLUCURONOSYL TRANSFERASES"/>
    <property type="match status" value="1"/>
</dbReference>
<dbReference type="InterPro" id="IPR035595">
    <property type="entry name" value="UDP_glycos_trans_CS"/>
</dbReference>
<dbReference type="PROSITE" id="PS00018">
    <property type="entry name" value="EF_HAND_1"/>
    <property type="match status" value="1"/>
</dbReference>
<dbReference type="PANTHER" id="PTHR11926:SF774">
    <property type="entry name" value="UDP-GLYCOSYLTRANSFERASE 85A1-RELATED"/>
    <property type="match status" value="1"/>
</dbReference>
<dbReference type="Gene3D" id="3.40.50.2000">
    <property type="entry name" value="Glycogen Phosphorylase B"/>
    <property type="match status" value="2"/>
</dbReference>
<dbReference type="InterPro" id="IPR018247">
    <property type="entry name" value="EF_Hand_1_Ca_BS"/>
</dbReference>
<dbReference type="Pfam" id="PF00201">
    <property type="entry name" value="UDPGT"/>
    <property type="match status" value="1"/>
</dbReference>
<gene>
    <name evidence="5" type="ORF">KI387_043071</name>
</gene>
<evidence type="ECO:0000256" key="2">
    <source>
        <dbReference type="ARBA" id="ARBA00022679"/>
    </source>
</evidence>
<reference evidence="5 6" key="1">
    <citation type="journal article" date="2021" name="Nat. Plants">
        <title>The Taxus genome provides insights into paclitaxel biosynthesis.</title>
        <authorList>
            <person name="Xiong X."/>
            <person name="Gou J."/>
            <person name="Liao Q."/>
            <person name="Li Y."/>
            <person name="Zhou Q."/>
            <person name="Bi G."/>
            <person name="Li C."/>
            <person name="Du R."/>
            <person name="Wang X."/>
            <person name="Sun T."/>
            <person name="Guo L."/>
            <person name="Liang H."/>
            <person name="Lu P."/>
            <person name="Wu Y."/>
            <person name="Zhang Z."/>
            <person name="Ro D.K."/>
            <person name="Shang Y."/>
            <person name="Huang S."/>
            <person name="Yan J."/>
        </authorList>
    </citation>
    <scope>NUCLEOTIDE SEQUENCE [LARGE SCALE GENOMIC DNA]</scope>
    <source>
        <strain evidence="5">Ta-2019</strain>
    </source>
</reference>
<evidence type="ECO:0000313" key="6">
    <source>
        <dbReference type="Proteomes" id="UP000824469"/>
    </source>
</evidence>
<sequence length="480" mass="53204">MMREDIPSPVLSLHAVVVPLPAQGHVNPLLHFADLLRERGFFITFVNTEWSEKRMLQSSKQFSHRSSFRFLSFSDGLPPEHGRTDQLGELMAALAKCGPVVEELLRRDHGSCSGVPPVTCIVTDSAMSCTLSVAANLGVPRVVFWSICAAASIAQIYANVLLSQGHIPVQVSEAKRPEKLISGLPWNIPDLWPTDLMSFYREQNESDVIFKALLYESHQSNEADYTLVNTFEELEGRDAISALSTNGCPALAVGPVFLPKVLQGEESKLGSMWGENESCLEWLDKQRTGSVLYVSFGSLALKSQQQLDDIALGLEGSGHPFLWVLRSDIAQGHTAVLPEGFQKRTTDRAFIASWTPQLKVLEHESVGGFLTHSGWNSTLESISMGVPLLGWPCLADQFLNCRFAKEIWKVGLDFKDVDVDENRLVTREEVESAVRDLMQNELLRKRAFELKEAAIKAVMPGGSSFTNITAFIQDMLEKAK</sequence>
<comment type="caution">
    <text evidence="5">The sequence shown here is derived from an EMBL/GenBank/DDBJ whole genome shotgun (WGS) entry which is preliminary data.</text>
</comment>
<dbReference type="FunFam" id="3.40.50.2000:FF:000056">
    <property type="entry name" value="Glycosyltransferase"/>
    <property type="match status" value="1"/>
</dbReference>
<dbReference type="CDD" id="cd03784">
    <property type="entry name" value="GT1_Gtf-like"/>
    <property type="match status" value="1"/>
</dbReference>
<comment type="similarity">
    <text evidence="1 3">Belongs to the UDP-glycosyltransferase family.</text>
</comment>